<evidence type="ECO:0000313" key="3">
    <source>
        <dbReference type="EMBL" id="KAF9603569.1"/>
    </source>
</evidence>
<evidence type="ECO:0000313" key="4">
    <source>
        <dbReference type="Proteomes" id="UP000631114"/>
    </source>
</evidence>
<proteinExistence type="predicted"/>
<comment type="caution">
    <text evidence="3">The sequence shown here is derived from an EMBL/GenBank/DDBJ whole genome shotgun (WGS) entry which is preliminary data.</text>
</comment>
<sequence>MHKHLFSLSLVLMSLAFMLTNKAEPIVPTPFSATTQSAEGHAVYIVIFSTPKIKHAESFHRRILAKVVGSTYLGYDIKKILIFVLLCFMENHTAECNLGKILTRDDKKQTVLIQFIIEQGLERNEWKNHWQAQVADLKKKGVKKESNNKVSWGAQMHQKRFESDGKD</sequence>
<feature type="region of interest" description="Disordered" evidence="1">
    <location>
        <begin position="146"/>
        <end position="167"/>
    </location>
</feature>
<dbReference type="Proteomes" id="UP000631114">
    <property type="component" value="Unassembled WGS sequence"/>
</dbReference>
<dbReference type="AlphaFoldDB" id="A0A835HQD9"/>
<dbReference type="EMBL" id="JADFTS010000006">
    <property type="protein sequence ID" value="KAF9603569.1"/>
    <property type="molecule type" value="Genomic_DNA"/>
</dbReference>
<keyword evidence="2" id="KW-0732">Signal</keyword>
<evidence type="ECO:0000256" key="1">
    <source>
        <dbReference type="SAM" id="MobiDB-lite"/>
    </source>
</evidence>
<accession>A0A835HQD9</accession>
<organism evidence="3 4">
    <name type="scientific">Coptis chinensis</name>
    <dbReference type="NCBI Taxonomy" id="261450"/>
    <lineage>
        <taxon>Eukaryota</taxon>
        <taxon>Viridiplantae</taxon>
        <taxon>Streptophyta</taxon>
        <taxon>Embryophyta</taxon>
        <taxon>Tracheophyta</taxon>
        <taxon>Spermatophyta</taxon>
        <taxon>Magnoliopsida</taxon>
        <taxon>Ranunculales</taxon>
        <taxon>Ranunculaceae</taxon>
        <taxon>Coptidoideae</taxon>
        <taxon>Coptis</taxon>
    </lineage>
</organism>
<feature type="chain" id="PRO_5032835536" evidence="2">
    <location>
        <begin position="24"/>
        <end position="167"/>
    </location>
</feature>
<dbReference type="OrthoDB" id="445556at2759"/>
<evidence type="ECO:0000256" key="2">
    <source>
        <dbReference type="SAM" id="SignalP"/>
    </source>
</evidence>
<keyword evidence="4" id="KW-1185">Reference proteome</keyword>
<protein>
    <submittedName>
        <fullName evidence="3">Uncharacterized protein</fullName>
    </submittedName>
</protein>
<gene>
    <name evidence="3" type="ORF">IFM89_037068</name>
</gene>
<name>A0A835HQD9_9MAGN</name>
<feature type="signal peptide" evidence="2">
    <location>
        <begin position="1"/>
        <end position="23"/>
    </location>
</feature>
<reference evidence="3 4" key="1">
    <citation type="submission" date="2020-10" db="EMBL/GenBank/DDBJ databases">
        <title>The Coptis chinensis genome and diversification of protoberbering-type alkaloids.</title>
        <authorList>
            <person name="Wang B."/>
            <person name="Shu S."/>
            <person name="Song C."/>
            <person name="Liu Y."/>
        </authorList>
    </citation>
    <scope>NUCLEOTIDE SEQUENCE [LARGE SCALE GENOMIC DNA]</scope>
    <source>
        <strain evidence="3">HL-2020</strain>
        <tissue evidence="3">Leaf</tissue>
    </source>
</reference>